<dbReference type="STRING" id="1817863.A2Y62_08155"/>
<dbReference type="InterPro" id="IPR023885">
    <property type="entry name" value="4Fe4S-binding_SPASM_dom"/>
</dbReference>
<evidence type="ECO:0000256" key="2">
    <source>
        <dbReference type="ARBA" id="ARBA00022485"/>
    </source>
</evidence>
<sequence length="491" mass="56019">NQVHKYACDISATLHKSARIFEQRIEDQWILFAPDVAGLPVVVNDWIHEVLGSFQNGARVSDIIIAYQARKDFLFGFDVIFSAIGFLRERGFLHKEPSTIPYSISTMQEPEPTSFGVWLHINNSCNLDCSYCFVKKDSGTVMSPEVMERTVLALVKTAKRHGIKQVYLKFAGGEPTLVISHMEQFRKLLQQHLHKSNVELHSSILSNGTIMNKRLLAFLKQPDTGFGISLDGYDDSHDIYRTFKNSRRGSWSAIIKNIGILKEHSITPHIMATISKETCSSLPELVQWIYENGFQTRLSIVRETNCSWECSTKRESEYQNLCDTMKEAFDKAFCALEHPSVSIDLRIALDICELQFDQPARGVACGIGRRHLVIKPDGNLVSCPMTLDEEGLAPSEDFDLLRTCREYFPYSPLERKYDTIENDCLSCRWFPVCAGGCPVVNKRVHGHPFTKSPMCDFYTYIIPRYIQFFATKLMQSAKQNKNWPLSIISKR</sequence>
<reference evidence="9 10" key="1">
    <citation type="journal article" date="2016" name="Nat. Commun.">
        <title>Thousands of microbial genomes shed light on interconnected biogeochemical processes in an aquifer system.</title>
        <authorList>
            <person name="Anantharaman K."/>
            <person name="Brown C.T."/>
            <person name="Hug L.A."/>
            <person name="Sharon I."/>
            <person name="Castelle C.J."/>
            <person name="Probst A.J."/>
            <person name="Thomas B.C."/>
            <person name="Singh A."/>
            <person name="Wilkins M.J."/>
            <person name="Karaoz U."/>
            <person name="Brodie E.L."/>
            <person name="Williams K.H."/>
            <person name="Hubbard S.S."/>
            <person name="Banfield J.F."/>
        </authorList>
    </citation>
    <scope>NUCLEOTIDE SEQUENCE [LARGE SCALE GENOMIC DNA]</scope>
</reference>
<dbReference type="SUPFAM" id="SSF102114">
    <property type="entry name" value="Radical SAM enzymes"/>
    <property type="match status" value="1"/>
</dbReference>
<comment type="similarity">
    <text evidence="7">Belongs to the radical SAM superfamily. Anaerobic sulfatase-maturating enzyme family.</text>
</comment>
<dbReference type="SFLD" id="SFLDG01067">
    <property type="entry name" value="SPASM/twitch_domain_containing"/>
    <property type="match status" value="1"/>
</dbReference>
<dbReference type="InterPro" id="IPR007197">
    <property type="entry name" value="rSAM"/>
</dbReference>
<dbReference type="EMBL" id="MFGW01000207">
    <property type="protein sequence ID" value="OGF59675.1"/>
    <property type="molecule type" value="Genomic_DNA"/>
</dbReference>
<keyword evidence="4" id="KW-0479">Metal-binding</keyword>
<evidence type="ECO:0000256" key="7">
    <source>
        <dbReference type="ARBA" id="ARBA00023601"/>
    </source>
</evidence>
<gene>
    <name evidence="9" type="ORF">A2Y62_08155</name>
</gene>
<dbReference type="GO" id="GO:0016491">
    <property type="term" value="F:oxidoreductase activity"/>
    <property type="evidence" value="ECO:0007669"/>
    <property type="project" value="InterPro"/>
</dbReference>
<organism evidence="9 10">
    <name type="scientific">Candidatus Fischerbacteria bacterium RBG_13_37_8</name>
    <dbReference type="NCBI Taxonomy" id="1817863"/>
    <lineage>
        <taxon>Bacteria</taxon>
        <taxon>Candidatus Fischeribacteriota</taxon>
    </lineage>
</organism>
<dbReference type="AlphaFoldDB" id="A0A1F5V8G3"/>
<dbReference type="PROSITE" id="PS01305">
    <property type="entry name" value="MOAA_NIFB_PQQE"/>
    <property type="match status" value="1"/>
</dbReference>
<dbReference type="SFLD" id="SFLDG01386">
    <property type="entry name" value="main_SPASM_domain-containing"/>
    <property type="match status" value="1"/>
</dbReference>
<dbReference type="InterPro" id="IPR058240">
    <property type="entry name" value="rSAM_sf"/>
</dbReference>
<dbReference type="Gene3D" id="3.20.20.70">
    <property type="entry name" value="Aldolase class I"/>
    <property type="match status" value="1"/>
</dbReference>
<dbReference type="SFLD" id="SFLDS00029">
    <property type="entry name" value="Radical_SAM"/>
    <property type="match status" value="1"/>
</dbReference>
<evidence type="ECO:0000313" key="10">
    <source>
        <dbReference type="Proteomes" id="UP000178943"/>
    </source>
</evidence>
<dbReference type="GO" id="GO:0046872">
    <property type="term" value="F:metal ion binding"/>
    <property type="evidence" value="ECO:0007669"/>
    <property type="project" value="UniProtKB-KW"/>
</dbReference>
<name>A0A1F5V8G3_9BACT</name>
<comment type="cofactor">
    <cofactor evidence="1">
        <name>[4Fe-4S] cluster</name>
        <dbReference type="ChEBI" id="CHEBI:49883"/>
    </cofactor>
</comment>
<feature type="non-terminal residue" evidence="9">
    <location>
        <position position="1"/>
    </location>
</feature>
<dbReference type="InterPro" id="IPR000385">
    <property type="entry name" value="MoaA_NifB_PqqE_Fe-S-bd_CS"/>
</dbReference>
<evidence type="ECO:0000256" key="4">
    <source>
        <dbReference type="ARBA" id="ARBA00022723"/>
    </source>
</evidence>
<evidence type="ECO:0000256" key="5">
    <source>
        <dbReference type="ARBA" id="ARBA00023004"/>
    </source>
</evidence>
<evidence type="ECO:0000256" key="3">
    <source>
        <dbReference type="ARBA" id="ARBA00022691"/>
    </source>
</evidence>
<dbReference type="PROSITE" id="PS51918">
    <property type="entry name" value="RADICAL_SAM"/>
    <property type="match status" value="1"/>
</dbReference>
<dbReference type="PANTHER" id="PTHR43273:SF3">
    <property type="entry name" value="ANAEROBIC SULFATASE-MATURATING ENZYME HOMOLOG ASLB-RELATED"/>
    <property type="match status" value="1"/>
</dbReference>
<dbReference type="GO" id="GO:0051539">
    <property type="term" value="F:4 iron, 4 sulfur cluster binding"/>
    <property type="evidence" value="ECO:0007669"/>
    <property type="project" value="UniProtKB-KW"/>
</dbReference>
<accession>A0A1F5V8G3</accession>
<dbReference type="SFLD" id="SFLDG01384">
    <property type="entry name" value="thioether_bond_formation_requi"/>
    <property type="match status" value="1"/>
</dbReference>
<proteinExistence type="inferred from homology"/>
<keyword evidence="5" id="KW-0408">Iron</keyword>
<dbReference type="Proteomes" id="UP000178943">
    <property type="component" value="Unassembled WGS sequence"/>
</dbReference>
<dbReference type="NCBIfam" id="TIGR04085">
    <property type="entry name" value="rSAM_more_4Fe4S"/>
    <property type="match status" value="1"/>
</dbReference>
<protein>
    <recommendedName>
        <fullName evidence="8">Radical SAM core domain-containing protein</fullName>
    </recommendedName>
</protein>
<keyword evidence="3" id="KW-0949">S-adenosyl-L-methionine</keyword>
<evidence type="ECO:0000259" key="8">
    <source>
        <dbReference type="PROSITE" id="PS51918"/>
    </source>
</evidence>
<comment type="caution">
    <text evidence="9">The sequence shown here is derived from an EMBL/GenBank/DDBJ whole genome shotgun (WGS) entry which is preliminary data.</text>
</comment>
<dbReference type="PANTHER" id="PTHR43273">
    <property type="entry name" value="ANAEROBIC SULFATASE-MATURATING ENZYME HOMOLOG ASLB-RELATED"/>
    <property type="match status" value="1"/>
</dbReference>
<dbReference type="InterPro" id="IPR023867">
    <property type="entry name" value="Sulphatase_maturase_rSAM"/>
</dbReference>
<dbReference type="Pfam" id="PF04055">
    <property type="entry name" value="Radical_SAM"/>
    <property type="match status" value="1"/>
</dbReference>
<evidence type="ECO:0000256" key="6">
    <source>
        <dbReference type="ARBA" id="ARBA00023014"/>
    </source>
</evidence>
<keyword evidence="6" id="KW-0411">Iron-sulfur</keyword>
<keyword evidence="2" id="KW-0004">4Fe-4S</keyword>
<evidence type="ECO:0000256" key="1">
    <source>
        <dbReference type="ARBA" id="ARBA00001966"/>
    </source>
</evidence>
<dbReference type="CDD" id="cd01335">
    <property type="entry name" value="Radical_SAM"/>
    <property type="match status" value="1"/>
</dbReference>
<dbReference type="InterPro" id="IPR013785">
    <property type="entry name" value="Aldolase_TIM"/>
</dbReference>
<feature type="domain" description="Radical SAM core" evidence="8">
    <location>
        <begin position="111"/>
        <end position="348"/>
    </location>
</feature>
<evidence type="ECO:0000313" key="9">
    <source>
        <dbReference type="EMBL" id="OGF59675.1"/>
    </source>
</evidence>